<evidence type="ECO:0000313" key="2">
    <source>
        <dbReference type="Proteomes" id="UP000322899"/>
    </source>
</evidence>
<accession>A0A5A8E9F1</accession>
<dbReference type="AlphaFoldDB" id="A0A5A8E9F1"/>
<reference evidence="1 2" key="1">
    <citation type="submission" date="2019-07" db="EMBL/GenBank/DDBJ databases">
        <title>Genomes of Cafeteria roenbergensis.</title>
        <authorList>
            <person name="Fischer M.G."/>
            <person name="Hackl T."/>
            <person name="Roman M."/>
        </authorList>
    </citation>
    <scope>NUCLEOTIDE SEQUENCE [LARGE SCALE GENOMIC DNA]</scope>
    <source>
        <strain evidence="1 2">E4-10P</strain>
    </source>
</reference>
<organism evidence="1 2">
    <name type="scientific">Cafeteria roenbergensis</name>
    <name type="common">Marine flagellate</name>
    <dbReference type="NCBI Taxonomy" id="33653"/>
    <lineage>
        <taxon>Eukaryota</taxon>
        <taxon>Sar</taxon>
        <taxon>Stramenopiles</taxon>
        <taxon>Bigyra</taxon>
        <taxon>Opalozoa</taxon>
        <taxon>Bicosoecida</taxon>
        <taxon>Cafeteriaceae</taxon>
        <taxon>Cafeteria</taxon>
    </lineage>
</organism>
<dbReference type="Proteomes" id="UP000322899">
    <property type="component" value="Unassembled WGS sequence"/>
</dbReference>
<protein>
    <submittedName>
        <fullName evidence="1">Uncharacterized protein</fullName>
    </submittedName>
</protein>
<sequence length="185" mass="17494">MLDAMAMRQLQVGSACWGVVETSAMTATLSRGAAAVSRAVATGLSAEEIALSSDSLRDALDDASEVADAFAAEMAGAVDSGATDEDVERELAAMEEAGAVDAGALGIPGAAAAGAVGAAGEEAGAGRAPAAAGAVVAGPDADAEAAWAIELPPVPAAESVPQALLTAPTGPAGARGGAAEGPALA</sequence>
<name>A0A5A8E9F1_CAFRO</name>
<proteinExistence type="predicted"/>
<comment type="caution">
    <text evidence="1">The sequence shown here is derived from an EMBL/GenBank/DDBJ whole genome shotgun (WGS) entry which is preliminary data.</text>
</comment>
<evidence type="ECO:0000313" key="1">
    <source>
        <dbReference type="EMBL" id="KAA0174395.1"/>
    </source>
</evidence>
<gene>
    <name evidence="1" type="ORF">FNF27_04188</name>
</gene>
<dbReference type="EMBL" id="VLTO01000023">
    <property type="protein sequence ID" value="KAA0174395.1"/>
    <property type="molecule type" value="Genomic_DNA"/>
</dbReference>